<dbReference type="InterPro" id="IPR013747">
    <property type="entry name" value="ACP_syn_III_C"/>
</dbReference>
<organism evidence="5">
    <name type="scientific">Micromonospora sp. HUAS YX12</name>
    <dbReference type="NCBI Taxonomy" id="3156396"/>
    <lineage>
        <taxon>Bacteria</taxon>
        <taxon>Bacillati</taxon>
        <taxon>Actinomycetota</taxon>
        <taxon>Actinomycetes</taxon>
        <taxon>Micromonosporales</taxon>
        <taxon>Micromonosporaceae</taxon>
        <taxon>Micromonospora</taxon>
    </lineage>
</organism>
<evidence type="ECO:0000256" key="1">
    <source>
        <dbReference type="ARBA" id="ARBA00022679"/>
    </source>
</evidence>
<dbReference type="PANTHER" id="PTHR34069">
    <property type="entry name" value="3-OXOACYL-[ACYL-CARRIER-PROTEIN] SYNTHASE 3"/>
    <property type="match status" value="1"/>
</dbReference>
<dbReference type="SUPFAM" id="SSF53901">
    <property type="entry name" value="Thiolase-like"/>
    <property type="match status" value="1"/>
</dbReference>
<feature type="domain" description="Thiolase N-terminal" evidence="3">
    <location>
        <begin position="47"/>
        <end position="126"/>
    </location>
</feature>
<evidence type="ECO:0000259" key="3">
    <source>
        <dbReference type="Pfam" id="PF00108"/>
    </source>
</evidence>
<dbReference type="InterPro" id="IPR016039">
    <property type="entry name" value="Thiolase-like"/>
</dbReference>
<dbReference type="Pfam" id="PF08541">
    <property type="entry name" value="ACP_syn_III_C"/>
    <property type="match status" value="1"/>
</dbReference>
<protein>
    <submittedName>
        <fullName evidence="5">3-oxoacyl-[acyl-carrier-protein] synthase III C-terminal domain-containing protein</fullName>
    </submittedName>
</protein>
<evidence type="ECO:0000259" key="4">
    <source>
        <dbReference type="Pfam" id="PF08541"/>
    </source>
</evidence>
<dbReference type="PANTHER" id="PTHR34069:SF2">
    <property type="entry name" value="BETA-KETOACYL-[ACYL-CARRIER-PROTEIN] SYNTHASE III"/>
    <property type="match status" value="1"/>
</dbReference>
<dbReference type="GO" id="GO:0044550">
    <property type="term" value="P:secondary metabolite biosynthetic process"/>
    <property type="evidence" value="ECO:0007669"/>
    <property type="project" value="TreeGrafter"/>
</dbReference>
<keyword evidence="2" id="KW-0012">Acyltransferase</keyword>
<sequence length="338" mass="36236">MSFGILAIDHALGEPRSVADDAAAYVGADADVAAWGYQTFYRAPDGVGVTDLAAQAGQAALDRAGISAADVDLVLLAMADVAEYLYWDPAAATQAKLGALRAEAFLVNQACSSGVAAFDVVAGKFATHPDHRVALLVSANRVCESYWNRMDSSAAITSDGAAAAVLVRDHDAYRWLTTEVVSDGRYADFCRLPTGGAARPFTSAADVPEQIGNPATLMNRFLGGDRLAMIRYLRHDRACSRTVVERACDRTGIHLADIRYVLHLNGTSKGLQDYAEQIGIPLERTNHRLARRYGHFGSADQIFTLGRLRDEGALHPGDIVALTSTGNGMHWACTLLRV</sequence>
<evidence type="ECO:0000256" key="2">
    <source>
        <dbReference type="ARBA" id="ARBA00023315"/>
    </source>
</evidence>
<keyword evidence="1" id="KW-0808">Transferase</keyword>
<evidence type="ECO:0000313" key="5">
    <source>
        <dbReference type="EMBL" id="XBT82832.1"/>
    </source>
</evidence>
<gene>
    <name evidence="5" type="ORF">ABIH81_04885</name>
</gene>
<dbReference type="Gene3D" id="3.40.47.10">
    <property type="match status" value="2"/>
</dbReference>
<dbReference type="InterPro" id="IPR020616">
    <property type="entry name" value="Thiolase_N"/>
</dbReference>
<proteinExistence type="predicted"/>
<name>A0AAU7R3T4_9ACTN</name>
<dbReference type="RefSeq" id="WP_349879208.1">
    <property type="nucleotide sequence ID" value="NZ_CP157974.1"/>
</dbReference>
<dbReference type="GO" id="GO:0016747">
    <property type="term" value="F:acyltransferase activity, transferring groups other than amino-acyl groups"/>
    <property type="evidence" value="ECO:0007669"/>
    <property type="project" value="InterPro"/>
</dbReference>
<dbReference type="AlphaFoldDB" id="A0AAU7R3T4"/>
<dbReference type="Pfam" id="PF00108">
    <property type="entry name" value="Thiolase_N"/>
    <property type="match status" value="1"/>
</dbReference>
<feature type="domain" description="Beta-ketoacyl-[acyl-carrier-protein] synthase III C-terminal" evidence="4">
    <location>
        <begin position="248"/>
        <end position="337"/>
    </location>
</feature>
<accession>A0AAU7R3T4</accession>
<reference evidence="5" key="1">
    <citation type="submission" date="2024-06" db="EMBL/GenBank/DDBJ databases">
        <title>Micromonospora sp. strain HUAS YX12 genome sequences.</title>
        <authorList>
            <person name="Mo P."/>
        </authorList>
    </citation>
    <scope>NUCLEOTIDE SEQUENCE</scope>
    <source>
        <strain evidence="5">HUAS YX12</strain>
    </source>
</reference>
<dbReference type="EMBL" id="CP157974">
    <property type="protein sequence ID" value="XBT82832.1"/>
    <property type="molecule type" value="Genomic_DNA"/>
</dbReference>